<dbReference type="HAMAP" id="MF_00203">
    <property type="entry name" value="UvrC"/>
    <property type="match status" value="1"/>
</dbReference>
<dbReference type="PROSITE" id="PS50165">
    <property type="entry name" value="UVRC"/>
    <property type="match status" value="1"/>
</dbReference>
<dbReference type="Gene3D" id="1.10.150.20">
    <property type="entry name" value="5' to 3' exonuclease, C-terminal subdomain"/>
    <property type="match status" value="1"/>
</dbReference>
<dbReference type="SMART" id="SM00465">
    <property type="entry name" value="GIYc"/>
    <property type="match status" value="1"/>
</dbReference>
<dbReference type="InterPro" id="IPR010994">
    <property type="entry name" value="RuvA_2-like"/>
</dbReference>
<evidence type="ECO:0000256" key="4">
    <source>
        <dbReference type="ARBA" id="ARBA00022881"/>
    </source>
</evidence>
<feature type="compositionally biased region" description="Acidic residues" evidence="8">
    <location>
        <begin position="320"/>
        <end position="329"/>
    </location>
</feature>
<dbReference type="InterPro" id="IPR050066">
    <property type="entry name" value="UvrABC_protein_C"/>
</dbReference>
<dbReference type="InterPro" id="IPR000305">
    <property type="entry name" value="GIY-YIG_endonuc"/>
</dbReference>
<dbReference type="SUPFAM" id="SSF47781">
    <property type="entry name" value="RuvA domain 2-like"/>
    <property type="match status" value="1"/>
</dbReference>
<keyword evidence="6 7" id="KW-0742">SOS response</keyword>
<keyword evidence="4 7" id="KW-0267">Excision nuclease</keyword>
<keyword evidence="5 7" id="KW-0234">DNA repair</keyword>
<organism evidence="12 13">
    <name type="scientific">Desulfovibrio desulfuricans</name>
    <dbReference type="NCBI Taxonomy" id="876"/>
    <lineage>
        <taxon>Bacteria</taxon>
        <taxon>Pseudomonadati</taxon>
        <taxon>Thermodesulfobacteriota</taxon>
        <taxon>Desulfovibrionia</taxon>
        <taxon>Desulfovibrionales</taxon>
        <taxon>Desulfovibrionaceae</taxon>
        <taxon>Desulfovibrio</taxon>
    </lineage>
</organism>
<gene>
    <name evidence="7" type="primary">uvrC</name>
    <name evidence="12" type="ORF">SAMN02910291_01207</name>
</gene>
<comment type="caution">
    <text evidence="12">The sequence shown here is derived from an EMBL/GenBank/DDBJ whole genome shotgun (WGS) entry which is preliminary data.</text>
</comment>
<feature type="domain" description="UvrC family homology region profile" evidence="11">
    <location>
        <begin position="388"/>
        <end position="549"/>
    </location>
</feature>
<dbReference type="AlphaFoldDB" id="A0AA94HS94"/>
<evidence type="ECO:0000256" key="1">
    <source>
        <dbReference type="ARBA" id="ARBA00022490"/>
    </source>
</evidence>
<feature type="compositionally biased region" description="Low complexity" evidence="8">
    <location>
        <begin position="354"/>
        <end position="379"/>
    </location>
</feature>
<dbReference type="Proteomes" id="UP000182680">
    <property type="component" value="Unassembled WGS sequence"/>
</dbReference>
<dbReference type="CDD" id="cd10434">
    <property type="entry name" value="GIY-YIG_UvrC_Cho"/>
    <property type="match status" value="1"/>
</dbReference>
<dbReference type="NCBIfam" id="TIGR00194">
    <property type="entry name" value="uvrC"/>
    <property type="match status" value="1"/>
</dbReference>
<evidence type="ECO:0000259" key="11">
    <source>
        <dbReference type="PROSITE" id="PS50165"/>
    </source>
</evidence>
<dbReference type="GO" id="GO:0006289">
    <property type="term" value="P:nucleotide-excision repair"/>
    <property type="evidence" value="ECO:0007669"/>
    <property type="project" value="UniProtKB-UniRule"/>
</dbReference>
<keyword evidence="2 7" id="KW-0227">DNA damage</keyword>
<dbReference type="FunFam" id="3.40.1440.10:FF:000001">
    <property type="entry name" value="UvrABC system protein C"/>
    <property type="match status" value="1"/>
</dbReference>
<evidence type="ECO:0000256" key="5">
    <source>
        <dbReference type="ARBA" id="ARBA00023204"/>
    </source>
</evidence>
<dbReference type="EMBL" id="FPIW01000016">
    <property type="protein sequence ID" value="SFW41270.1"/>
    <property type="molecule type" value="Genomic_DNA"/>
</dbReference>
<dbReference type="InterPro" id="IPR003583">
    <property type="entry name" value="Hlx-hairpin-Hlx_DNA-bd_motif"/>
</dbReference>
<dbReference type="PANTHER" id="PTHR30562">
    <property type="entry name" value="UVRC/OXIDOREDUCTASE"/>
    <property type="match status" value="1"/>
</dbReference>
<dbReference type="InterPro" id="IPR001943">
    <property type="entry name" value="UVR_dom"/>
</dbReference>
<dbReference type="InterPro" id="IPR004791">
    <property type="entry name" value="UvrC"/>
</dbReference>
<sequence>MQKPEPASIPLSPGVYLYKDERGRIIYVGKARILRRRVLSYFRAEGLPAKTKAMLSHAGSIEYLTTTTEKEALLLESSLIKKHRPRYNIVLRDDKQYVLFRLNPKHPFPRLEVVRQARRDGARYFGPFTSALSARETWKLIHRAFALRRCSDRAMKNRVRACLYHFMGQCPAPCMDLVTPQQYNENVRKVCDLLQGRAAPLLDSLREAMEQASEDLEFEKAAVLRDQIRAVERTVERQAAVLPGGGDMDAVGLYQAEKGLALGIVFVRGGAVTDGRAFYWPGLTFEDAPELLWSFVSQYYSQITPPPRILLPWLPPDTERVEDAEDSESTGEGINAGAGTQAAPLTPIPSGTGADLPPVAASPPADASSPPSGPSSVPHSDPDDALPSVPAAVLSSAPLTGRELLEQTLADRRDGAVRIVPPQHAGDNQLVDMAQSNAREEARRQEQKSEMNILDRLARALHLSGPPSRIECVDVSHTGGRQTRVGMVVFEDGQPARPQYRTYSMPDSGDDYATLYAWVARRLESGPPWPDLLLIDGGRGQLRTIQRALEEAGQPDLFALAAIAKARDEQGHADRRAGNVADRIFVPNRANALPLREGGQELLFLQNIRDTTHRFAIGRHRKARRGAALAGELMRLPGVGPATARLLWDHFGSVEAMCAATQEDLRKIPGIGPAKASMLLEKLSGLR</sequence>
<evidence type="ECO:0000256" key="2">
    <source>
        <dbReference type="ARBA" id="ARBA00022763"/>
    </source>
</evidence>
<evidence type="ECO:0000313" key="12">
    <source>
        <dbReference type="EMBL" id="SFW41270.1"/>
    </source>
</evidence>
<dbReference type="SUPFAM" id="SSF82771">
    <property type="entry name" value="GIY-YIG endonuclease"/>
    <property type="match status" value="1"/>
</dbReference>
<dbReference type="GO" id="GO:0009381">
    <property type="term" value="F:excinuclease ABC activity"/>
    <property type="evidence" value="ECO:0007669"/>
    <property type="project" value="UniProtKB-UniRule"/>
</dbReference>
<dbReference type="Pfam" id="PF22920">
    <property type="entry name" value="UvrC_RNaseH"/>
    <property type="match status" value="2"/>
</dbReference>
<dbReference type="Gene3D" id="3.40.1440.10">
    <property type="entry name" value="GIY-YIG endonuclease"/>
    <property type="match status" value="1"/>
</dbReference>
<dbReference type="Gene3D" id="3.30.420.340">
    <property type="entry name" value="UvrC, RNAse H endonuclease domain"/>
    <property type="match status" value="1"/>
</dbReference>
<dbReference type="GO" id="GO:0005737">
    <property type="term" value="C:cytoplasm"/>
    <property type="evidence" value="ECO:0007669"/>
    <property type="project" value="UniProtKB-SubCell"/>
</dbReference>
<comment type="subunit">
    <text evidence="7">Interacts with UvrB in an incision complex.</text>
</comment>
<dbReference type="GO" id="GO:0003677">
    <property type="term" value="F:DNA binding"/>
    <property type="evidence" value="ECO:0007669"/>
    <property type="project" value="UniProtKB-UniRule"/>
</dbReference>
<protein>
    <recommendedName>
        <fullName evidence="7">UvrABC system protein C</fullName>
        <shortName evidence="7">Protein UvrC</shortName>
    </recommendedName>
    <alternativeName>
        <fullName evidence="7">Excinuclease ABC subunit C</fullName>
    </alternativeName>
</protein>
<dbReference type="Pfam" id="PF01541">
    <property type="entry name" value="GIY-YIG"/>
    <property type="match status" value="1"/>
</dbReference>
<dbReference type="NCBIfam" id="NF011260">
    <property type="entry name" value="PRK14666.1"/>
    <property type="match status" value="1"/>
</dbReference>
<dbReference type="SMART" id="SM00278">
    <property type="entry name" value="HhH1"/>
    <property type="match status" value="2"/>
</dbReference>
<accession>A0AA94HS94</accession>
<evidence type="ECO:0000256" key="8">
    <source>
        <dbReference type="SAM" id="MobiDB-lite"/>
    </source>
</evidence>
<feature type="region of interest" description="Disordered" evidence="8">
    <location>
        <begin position="319"/>
        <end position="389"/>
    </location>
</feature>
<dbReference type="Pfam" id="PF14520">
    <property type="entry name" value="HHH_5"/>
    <property type="match status" value="1"/>
</dbReference>
<comment type="subcellular location">
    <subcellularLocation>
        <location evidence="7">Cytoplasm</location>
    </subcellularLocation>
</comment>
<evidence type="ECO:0000256" key="7">
    <source>
        <dbReference type="HAMAP-Rule" id="MF_00203"/>
    </source>
</evidence>
<dbReference type="InterPro" id="IPR035901">
    <property type="entry name" value="GIY-YIG_endonuc_sf"/>
</dbReference>
<dbReference type="GO" id="GO:0009380">
    <property type="term" value="C:excinuclease repair complex"/>
    <property type="evidence" value="ECO:0007669"/>
    <property type="project" value="InterPro"/>
</dbReference>
<evidence type="ECO:0000259" key="10">
    <source>
        <dbReference type="PROSITE" id="PS50164"/>
    </source>
</evidence>
<evidence type="ECO:0000259" key="9">
    <source>
        <dbReference type="PROSITE" id="PS50151"/>
    </source>
</evidence>
<comment type="similarity">
    <text evidence="7">Belongs to the UvrC family.</text>
</comment>
<dbReference type="Gene3D" id="4.10.860.10">
    <property type="entry name" value="UVR domain"/>
    <property type="match status" value="1"/>
</dbReference>
<keyword evidence="1 7" id="KW-0963">Cytoplasm</keyword>
<dbReference type="SUPFAM" id="SSF46600">
    <property type="entry name" value="C-terminal UvrC-binding domain of UvrB"/>
    <property type="match status" value="1"/>
</dbReference>
<feature type="domain" description="UVR" evidence="9">
    <location>
        <begin position="199"/>
        <end position="234"/>
    </location>
</feature>
<feature type="domain" description="GIY-YIG" evidence="10">
    <location>
        <begin position="11"/>
        <end position="89"/>
    </location>
</feature>
<dbReference type="Pfam" id="PF02151">
    <property type="entry name" value="UVR"/>
    <property type="match status" value="1"/>
</dbReference>
<dbReference type="GO" id="GO:0009432">
    <property type="term" value="P:SOS response"/>
    <property type="evidence" value="ECO:0007669"/>
    <property type="project" value="UniProtKB-UniRule"/>
</dbReference>
<evidence type="ECO:0000313" key="13">
    <source>
        <dbReference type="Proteomes" id="UP000182680"/>
    </source>
</evidence>
<comment type="function">
    <text evidence="7">The UvrABC repair system catalyzes the recognition and processing of DNA lesions. UvrC both incises the 5' and 3' sides of the lesion. The N-terminal half is responsible for the 3' incision and the C-terminal half is responsible for the 5' incision.</text>
</comment>
<dbReference type="InterPro" id="IPR038476">
    <property type="entry name" value="UvrC_RNase_H_dom_sf"/>
</dbReference>
<dbReference type="InterPro" id="IPR036876">
    <property type="entry name" value="UVR_dom_sf"/>
</dbReference>
<dbReference type="PANTHER" id="PTHR30562:SF1">
    <property type="entry name" value="UVRABC SYSTEM PROTEIN C"/>
    <property type="match status" value="1"/>
</dbReference>
<keyword evidence="3 7" id="KW-0228">DNA excision</keyword>
<dbReference type="InterPro" id="IPR047296">
    <property type="entry name" value="GIY-YIG_UvrC_Cho"/>
</dbReference>
<reference evidence="13" key="1">
    <citation type="submission" date="2016-11" db="EMBL/GenBank/DDBJ databases">
        <authorList>
            <person name="Jaros S."/>
            <person name="Januszkiewicz K."/>
            <person name="Wedrychowicz H."/>
        </authorList>
    </citation>
    <scope>NUCLEOTIDE SEQUENCE [LARGE SCALE GENOMIC DNA]</scope>
    <source>
        <strain evidence="13">DSM 7057</strain>
    </source>
</reference>
<name>A0AA94HS94_DESDE</name>
<dbReference type="Pfam" id="PF08459">
    <property type="entry name" value="UvrC_RNaseH_dom"/>
    <property type="match status" value="1"/>
</dbReference>
<dbReference type="InterPro" id="IPR001162">
    <property type="entry name" value="UvrC_RNase_H_dom"/>
</dbReference>
<dbReference type="PROSITE" id="PS50151">
    <property type="entry name" value="UVR"/>
    <property type="match status" value="1"/>
</dbReference>
<evidence type="ECO:0000256" key="3">
    <source>
        <dbReference type="ARBA" id="ARBA00022769"/>
    </source>
</evidence>
<dbReference type="RefSeq" id="WP_072311685.1">
    <property type="nucleotide sequence ID" value="NZ_FPIW01000016.1"/>
</dbReference>
<evidence type="ECO:0000256" key="6">
    <source>
        <dbReference type="ARBA" id="ARBA00023236"/>
    </source>
</evidence>
<proteinExistence type="inferred from homology"/>
<dbReference type="PROSITE" id="PS50164">
    <property type="entry name" value="GIY_YIG"/>
    <property type="match status" value="1"/>
</dbReference>